<organism evidence="2 3">
    <name type="scientific">Mycena chlorophos</name>
    <name type="common">Agaric fungus</name>
    <name type="synonym">Agaricus chlorophos</name>
    <dbReference type="NCBI Taxonomy" id="658473"/>
    <lineage>
        <taxon>Eukaryota</taxon>
        <taxon>Fungi</taxon>
        <taxon>Dikarya</taxon>
        <taxon>Basidiomycota</taxon>
        <taxon>Agaricomycotina</taxon>
        <taxon>Agaricomycetes</taxon>
        <taxon>Agaricomycetidae</taxon>
        <taxon>Agaricales</taxon>
        <taxon>Marasmiineae</taxon>
        <taxon>Mycenaceae</taxon>
        <taxon>Mycena</taxon>
    </lineage>
</organism>
<name>A0A8H6TTS1_MYCCL</name>
<dbReference type="OrthoDB" id="19657at2759"/>
<accession>A0A8H6TTS1</accession>
<dbReference type="InterPro" id="IPR050471">
    <property type="entry name" value="AB_hydrolase"/>
</dbReference>
<evidence type="ECO:0000259" key="1">
    <source>
        <dbReference type="Pfam" id="PF00561"/>
    </source>
</evidence>
<dbReference type="PANTHER" id="PTHR43433">
    <property type="entry name" value="HYDROLASE, ALPHA/BETA FOLD FAMILY PROTEIN"/>
    <property type="match status" value="1"/>
</dbReference>
<sequence length="323" mass="36061">MAVDVDGLSTLFNKDTCTRRGLCPVTRIRNQSEIVESHSVYYEQHGTGPRKVVFIMGLNSSSFAWAAQGDYFGKLEGYSILLLDNRGVGHSTTPRGPYTTKGMAEDVIVLLDYLDWKADRDLHIVGVSLGGMIAQELALRIPQRIVSLTLAVTTPGGHWWTNFPPWKGVVGLTKLLLTPEPEKKIAILLPTVYPQAWLDAKAEDDPEGRTNYEVQVVIYRRRIAITAPQFFMGAVSQMAAGLTHHVSAEQLKTINDTIPYIHIVTGDSDNLVWPGNSRYLAKCMPDAEFEQWEHTGHAIHVQRPAKFNSMLERSFAKGIRRCS</sequence>
<keyword evidence="3" id="KW-1185">Reference proteome</keyword>
<feature type="domain" description="AB hydrolase-1" evidence="1">
    <location>
        <begin position="52"/>
        <end position="156"/>
    </location>
</feature>
<dbReference type="SUPFAM" id="SSF53474">
    <property type="entry name" value="alpha/beta-Hydrolases"/>
    <property type="match status" value="1"/>
</dbReference>
<dbReference type="InterPro" id="IPR000073">
    <property type="entry name" value="AB_hydrolase_1"/>
</dbReference>
<dbReference type="Gene3D" id="3.40.50.1820">
    <property type="entry name" value="alpha/beta hydrolase"/>
    <property type="match status" value="1"/>
</dbReference>
<evidence type="ECO:0000313" key="3">
    <source>
        <dbReference type="Proteomes" id="UP000613580"/>
    </source>
</evidence>
<dbReference type="PRINTS" id="PR00111">
    <property type="entry name" value="ABHYDROLASE"/>
</dbReference>
<gene>
    <name evidence="2" type="ORF">HMN09_00047500</name>
</gene>
<comment type="caution">
    <text evidence="2">The sequence shown here is derived from an EMBL/GenBank/DDBJ whole genome shotgun (WGS) entry which is preliminary data.</text>
</comment>
<dbReference type="AlphaFoldDB" id="A0A8H6TTS1"/>
<evidence type="ECO:0000313" key="2">
    <source>
        <dbReference type="EMBL" id="KAF7322687.1"/>
    </source>
</evidence>
<dbReference type="PANTHER" id="PTHR43433:SF5">
    <property type="entry name" value="AB HYDROLASE-1 DOMAIN-CONTAINING PROTEIN"/>
    <property type="match status" value="1"/>
</dbReference>
<dbReference type="Pfam" id="PF00561">
    <property type="entry name" value="Abhydrolase_1"/>
    <property type="match status" value="1"/>
</dbReference>
<dbReference type="Proteomes" id="UP000613580">
    <property type="component" value="Unassembled WGS sequence"/>
</dbReference>
<dbReference type="EMBL" id="JACAZE010000001">
    <property type="protein sequence ID" value="KAF7322687.1"/>
    <property type="molecule type" value="Genomic_DNA"/>
</dbReference>
<reference evidence="2" key="1">
    <citation type="submission" date="2020-05" db="EMBL/GenBank/DDBJ databases">
        <title>Mycena genomes resolve the evolution of fungal bioluminescence.</title>
        <authorList>
            <person name="Tsai I.J."/>
        </authorList>
    </citation>
    <scope>NUCLEOTIDE SEQUENCE</scope>
    <source>
        <strain evidence="2">110903Hualien_Pintung</strain>
    </source>
</reference>
<protein>
    <submittedName>
        <fullName evidence="2">FACT complex subunit SPT16</fullName>
    </submittedName>
</protein>
<proteinExistence type="predicted"/>
<dbReference type="InterPro" id="IPR029058">
    <property type="entry name" value="AB_hydrolase_fold"/>
</dbReference>